<evidence type="ECO:0000313" key="3">
    <source>
        <dbReference type="Proteomes" id="UP001164746"/>
    </source>
</evidence>
<protein>
    <submittedName>
        <fullName evidence="2">XRCC2-like protein</fullName>
    </submittedName>
</protein>
<organism evidence="2 3">
    <name type="scientific">Mya arenaria</name>
    <name type="common">Soft-shell clam</name>
    <dbReference type="NCBI Taxonomy" id="6604"/>
    <lineage>
        <taxon>Eukaryota</taxon>
        <taxon>Metazoa</taxon>
        <taxon>Spiralia</taxon>
        <taxon>Lophotrochozoa</taxon>
        <taxon>Mollusca</taxon>
        <taxon>Bivalvia</taxon>
        <taxon>Autobranchia</taxon>
        <taxon>Heteroconchia</taxon>
        <taxon>Euheterodonta</taxon>
        <taxon>Imparidentia</taxon>
        <taxon>Neoheterodontei</taxon>
        <taxon>Myida</taxon>
        <taxon>Myoidea</taxon>
        <taxon>Myidae</taxon>
        <taxon>Mya</taxon>
    </lineage>
</organism>
<sequence>LQLLARLGSRPSVKGLEPAVFGNGPQCRDAIEIYGEEGTGKTEFMVHLIVRCILPETWNNITLGGHGGGVVFIDTDHKFSILRLAGLMERHVTKAAANNQGNSTDDVPVDSEAIENLITQCLEKLYVVKCTSSTQLVFTIHNLESLICSDPDISVIMIDSISAFYWIDRALGGESVAIQEANMRLATEALLRLVNTYSLVLFASKSAVFKKKGSDLAEDNEQNGEKSKRVKSLLNEDFDLFHAEFMCKAWQRFVSHRLVLAKNGETGNQEASFVVGGDCVKGNRQFIVSQSGLQVL</sequence>
<dbReference type="Pfam" id="PF08423">
    <property type="entry name" value="Rad51"/>
    <property type="match status" value="1"/>
</dbReference>
<evidence type="ECO:0000259" key="1">
    <source>
        <dbReference type="PROSITE" id="PS50162"/>
    </source>
</evidence>
<dbReference type="CDD" id="cd19490">
    <property type="entry name" value="XRCC2"/>
    <property type="match status" value="1"/>
</dbReference>
<dbReference type="PANTHER" id="PTHR46644:SF2">
    <property type="entry name" value="DNA REPAIR PROTEIN XRCC2"/>
    <property type="match status" value="1"/>
</dbReference>
<dbReference type="InterPro" id="IPR030547">
    <property type="entry name" value="XRCC2"/>
</dbReference>
<keyword evidence="3" id="KW-1185">Reference proteome</keyword>
<dbReference type="PROSITE" id="PS50162">
    <property type="entry name" value="RECA_2"/>
    <property type="match status" value="1"/>
</dbReference>
<accession>A0ABY7DR22</accession>
<gene>
    <name evidence="2" type="ORF">MAR_024529</name>
</gene>
<dbReference type="Gene3D" id="3.40.50.300">
    <property type="entry name" value="P-loop containing nucleotide triphosphate hydrolases"/>
    <property type="match status" value="1"/>
</dbReference>
<dbReference type="InterPro" id="IPR027417">
    <property type="entry name" value="P-loop_NTPase"/>
</dbReference>
<dbReference type="Proteomes" id="UP001164746">
    <property type="component" value="Chromosome 3"/>
</dbReference>
<reference evidence="2" key="1">
    <citation type="submission" date="2022-11" db="EMBL/GenBank/DDBJ databases">
        <title>Centuries of genome instability and evolution in soft-shell clam transmissible cancer (bioRxiv).</title>
        <authorList>
            <person name="Hart S.F.M."/>
            <person name="Yonemitsu M.A."/>
            <person name="Giersch R.M."/>
            <person name="Beal B.F."/>
            <person name="Arriagada G."/>
            <person name="Davis B.W."/>
            <person name="Ostrander E.A."/>
            <person name="Goff S.P."/>
            <person name="Metzger M.J."/>
        </authorList>
    </citation>
    <scope>NUCLEOTIDE SEQUENCE</scope>
    <source>
        <strain evidence="2">MELC-2E11</strain>
        <tissue evidence="2">Siphon/mantle</tissue>
    </source>
</reference>
<dbReference type="PANTHER" id="PTHR46644">
    <property type="entry name" value="DNA REPAIR PROTEIN XRCC2"/>
    <property type="match status" value="1"/>
</dbReference>
<dbReference type="EMBL" id="CP111014">
    <property type="protein sequence ID" value="WAR00157.1"/>
    <property type="molecule type" value="Genomic_DNA"/>
</dbReference>
<dbReference type="InterPro" id="IPR013632">
    <property type="entry name" value="Rad51_C"/>
</dbReference>
<dbReference type="InterPro" id="IPR020588">
    <property type="entry name" value="RecA_ATP-bd"/>
</dbReference>
<name>A0ABY7DR22_MYAAR</name>
<proteinExistence type="predicted"/>
<feature type="domain" description="RecA family profile 1" evidence="1">
    <location>
        <begin position="5"/>
        <end position="208"/>
    </location>
</feature>
<evidence type="ECO:0000313" key="2">
    <source>
        <dbReference type="EMBL" id="WAR00157.1"/>
    </source>
</evidence>
<feature type="non-terminal residue" evidence="2">
    <location>
        <position position="1"/>
    </location>
</feature>
<dbReference type="SUPFAM" id="SSF52540">
    <property type="entry name" value="P-loop containing nucleoside triphosphate hydrolases"/>
    <property type="match status" value="1"/>
</dbReference>